<evidence type="ECO:0000313" key="2">
    <source>
        <dbReference type="EMBL" id="GAF77503.1"/>
    </source>
</evidence>
<comment type="caution">
    <text evidence="2">The sequence shown here is derived from an EMBL/GenBank/DDBJ whole genome shotgun (WGS) entry which is preliminary data.</text>
</comment>
<sequence>MFDQFKEFKKTVIKFLDRVENNSNDLTQLKGNLSKHDSESDLRHEYNEDRRKRTETDIATLKHNIDGVEAALVKLQNFETSTGIEIANIQTSIGKNTSDDDKNLTSLKKDIDDRFLALSNEKKEKKGSMMTWITIGIASLALLKEAIMEI</sequence>
<dbReference type="AlphaFoldDB" id="X0S8Z9"/>
<feature type="region of interest" description="Disordered" evidence="1">
    <location>
        <begin position="28"/>
        <end position="52"/>
    </location>
</feature>
<dbReference type="EMBL" id="BARS01001871">
    <property type="protein sequence ID" value="GAF77503.1"/>
    <property type="molecule type" value="Genomic_DNA"/>
</dbReference>
<accession>X0S8Z9</accession>
<feature type="compositionally biased region" description="Basic and acidic residues" evidence="1">
    <location>
        <begin position="34"/>
        <end position="52"/>
    </location>
</feature>
<gene>
    <name evidence="2" type="ORF">S01H1_03429</name>
</gene>
<feature type="non-terminal residue" evidence="2">
    <location>
        <position position="150"/>
    </location>
</feature>
<organism evidence="2">
    <name type="scientific">marine sediment metagenome</name>
    <dbReference type="NCBI Taxonomy" id="412755"/>
    <lineage>
        <taxon>unclassified sequences</taxon>
        <taxon>metagenomes</taxon>
        <taxon>ecological metagenomes</taxon>
    </lineage>
</organism>
<evidence type="ECO:0000256" key="1">
    <source>
        <dbReference type="SAM" id="MobiDB-lite"/>
    </source>
</evidence>
<reference evidence="2" key="1">
    <citation type="journal article" date="2014" name="Front. Microbiol.">
        <title>High frequency of phylogenetically diverse reductive dehalogenase-homologous genes in deep subseafloor sedimentary metagenomes.</title>
        <authorList>
            <person name="Kawai M."/>
            <person name="Futagami T."/>
            <person name="Toyoda A."/>
            <person name="Takaki Y."/>
            <person name="Nishi S."/>
            <person name="Hori S."/>
            <person name="Arai W."/>
            <person name="Tsubouchi T."/>
            <person name="Morono Y."/>
            <person name="Uchiyama I."/>
            <person name="Ito T."/>
            <person name="Fujiyama A."/>
            <person name="Inagaki F."/>
            <person name="Takami H."/>
        </authorList>
    </citation>
    <scope>NUCLEOTIDE SEQUENCE</scope>
    <source>
        <strain evidence="2">Expedition CK06-06</strain>
    </source>
</reference>
<proteinExistence type="predicted"/>
<name>X0S8Z9_9ZZZZ</name>
<protein>
    <submittedName>
        <fullName evidence="2">Uncharacterized protein</fullName>
    </submittedName>
</protein>